<dbReference type="OrthoDB" id="5984572at2759"/>
<protein>
    <recommendedName>
        <fullName evidence="2">Biogenesis of lysosome-related organelles complex 1 subunit 3</fullName>
    </recommendedName>
</protein>
<name>A0A2C9LJL7_BIOGL</name>
<feature type="compositionally biased region" description="Polar residues" evidence="3">
    <location>
        <begin position="187"/>
        <end position="205"/>
    </location>
</feature>
<dbReference type="GO" id="GO:0031083">
    <property type="term" value="C:BLOC-1 complex"/>
    <property type="evidence" value="ECO:0007669"/>
    <property type="project" value="TreeGrafter"/>
</dbReference>
<evidence type="ECO:0000313" key="5">
    <source>
        <dbReference type="Proteomes" id="UP000076420"/>
    </source>
</evidence>
<dbReference type="Pfam" id="PF15753">
    <property type="entry name" value="BLOC1S3"/>
    <property type="match status" value="1"/>
</dbReference>
<feature type="region of interest" description="Disordered" evidence="3">
    <location>
        <begin position="171"/>
        <end position="205"/>
    </location>
</feature>
<gene>
    <name evidence="4" type="primary">106056588</name>
</gene>
<dbReference type="InterPro" id="IPR017245">
    <property type="entry name" value="BLOC-1_complex_su-3"/>
</dbReference>
<dbReference type="STRING" id="6526.A0A2C9LJL7"/>
<reference evidence="4" key="1">
    <citation type="submission" date="2020-05" db="UniProtKB">
        <authorList>
            <consortium name="EnsemblMetazoa"/>
        </authorList>
    </citation>
    <scope>IDENTIFICATION</scope>
    <source>
        <strain evidence="4">BB02</strain>
    </source>
</reference>
<evidence type="ECO:0000256" key="3">
    <source>
        <dbReference type="SAM" id="MobiDB-lite"/>
    </source>
</evidence>
<evidence type="ECO:0000313" key="4">
    <source>
        <dbReference type="EnsemblMetazoa" id="BGLB031665-PA"/>
    </source>
</evidence>
<accession>A0A2C9LJL7</accession>
<proteinExistence type="inferred from homology"/>
<dbReference type="KEGG" id="bgt:106056588"/>
<dbReference type="VEuPathDB" id="VectorBase:BGLAX_038204"/>
<dbReference type="VEuPathDB" id="VectorBase:BGLB031665"/>
<feature type="region of interest" description="Disordered" evidence="3">
    <location>
        <begin position="1"/>
        <end position="40"/>
    </location>
</feature>
<sequence length="205" mass="22497">MDRSYKTVVQGEASESEDDVSDDEPKAIVVAGEASESDEEEIDTSLHQYKKELPPLKVIEHSVSYESVDDVAGLSIKQSGKPKYDTILNKKLWESNLSLYNNLNGLVSHTYLSAAKDINNCGQMLTKSHAQIQDVSHHMRLMTNDLFNLQDAIDIITTCTILPNLKIPDKTPTASAKSEPSPHLDSPVTTASSSSSLTLVQELQP</sequence>
<organism evidence="4 5">
    <name type="scientific">Biomphalaria glabrata</name>
    <name type="common">Bloodfluke planorb</name>
    <name type="synonym">Freshwater snail</name>
    <dbReference type="NCBI Taxonomy" id="6526"/>
    <lineage>
        <taxon>Eukaryota</taxon>
        <taxon>Metazoa</taxon>
        <taxon>Spiralia</taxon>
        <taxon>Lophotrochozoa</taxon>
        <taxon>Mollusca</taxon>
        <taxon>Gastropoda</taxon>
        <taxon>Heterobranchia</taxon>
        <taxon>Euthyneura</taxon>
        <taxon>Panpulmonata</taxon>
        <taxon>Hygrophila</taxon>
        <taxon>Lymnaeoidea</taxon>
        <taxon>Planorbidae</taxon>
        <taxon>Biomphalaria</taxon>
    </lineage>
</organism>
<dbReference type="AlphaFoldDB" id="A0A2C9LJL7"/>
<evidence type="ECO:0000256" key="1">
    <source>
        <dbReference type="ARBA" id="ARBA00008942"/>
    </source>
</evidence>
<dbReference type="EnsemblMetazoa" id="BGLB031665-RA">
    <property type="protein sequence ID" value="BGLB031665-PA"/>
    <property type="gene ID" value="BGLB031665"/>
</dbReference>
<dbReference type="PANTHER" id="PTHR31974:SF2">
    <property type="entry name" value="BIOGENESIS OF LYSOSOME-RELATED ORGANELLES COMPLEX 1 SUBUNIT 3"/>
    <property type="match status" value="1"/>
</dbReference>
<dbReference type="Proteomes" id="UP000076420">
    <property type="component" value="Unassembled WGS sequence"/>
</dbReference>
<dbReference type="PANTHER" id="PTHR31974">
    <property type="entry name" value="BIOGENESIS OF LYSOSOME-RELATED ORGANELLES COMPLEX 1 SUBUNIT 3"/>
    <property type="match status" value="1"/>
</dbReference>
<comment type="similarity">
    <text evidence="1">Belongs to the BLOC1S3 family.</text>
</comment>
<evidence type="ECO:0000256" key="2">
    <source>
        <dbReference type="ARBA" id="ARBA00019581"/>
    </source>
</evidence>